<sequence length="53" mass="5879">MDDQRLQEKFRENASALLSSGEIEKALTIILSLEKLDDVSALMGLFRIGAKGR</sequence>
<dbReference type="AlphaFoldDB" id="A0A445MW81"/>
<dbReference type="InterPro" id="IPR036148">
    <property type="entry name" value="MmgE/PrpD_sf"/>
</dbReference>
<evidence type="ECO:0000313" key="1">
    <source>
        <dbReference type="EMBL" id="SPD73715.1"/>
    </source>
</evidence>
<gene>
    <name evidence="1" type="ORF">PITCH_A1920054</name>
</gene>
<protein>
    <submittedName>
        <fullName evidence="1">Uncharacterized protein</fullName>
    </submittedName>
</protein>
<dbReference type="GO" id="GO:0016829">
    <property type="term" value="F:lyase activity"/>
    <property type="evidence" value="ECO:0007669"/>
    <property type="project" value="InterPro"/>
</dbReference>
<proteinExistence type="predicted"/>
<reference evidence="1" key="1">
    <citation type="submission" date="2018-01" db="EMBL/GenBank/DDBJ databases">
        <authorList>
            <person name="Regsiter A."/>
            <person name="William W."/>
        </authorList>
    </citation>
    <scope>NUCLEOTIDE SEQUENCE</scope>
    <source>
        <strain evidence="1">TRIP AH-1</strain>
    </source>
</reference>
<dbReference type="EMBL" id="OJIN01000104">
    <property type="protein sequence ID" value="SPD73715.1"/>
    <property type="molecule type" value="Genomic_DNA"/>
</dbReference>
<name>A0A445MW81_9BACT</name>
<dbReference type="SUPFAM" id="SSF103378">
    <property type="entry name" value="2-methylcitrate dehydratase PrpD"/>
    <property type="match status" value="1"/>
</dbReference>
<organism evidence="1">
    <name type="scientific">uncultured Desulfobacterium sp</name>
    <dbReference type="NCBI Taxonomy" id="201089"/>
    <lineage>
        <taxon>Bacteria</taxon>
        <taxon>Pseudomonadati</taxon>
        <taxon>Thermodesulfobacteriota</taxon>
        <taxon>Desulfobacteria</taxon>
        <taxon>Desulfobacterales</taxon>
        <taxon>Desulfobacteriaceae</taxon>
        <taxon>Desulfobacterium</taxon>
        <taxon>environmental samples</taxon>
    </lineage>
</organism>
<accession>A0A445MW81</accession>